<proteinExistence type="predicted"/>
<evidence type="ECO:0000313" key="2">
    <source>
        <dbReference type="EMBL" id="CAA9221379.1"/>
    </source>
</evidence>
<reference evidence="2" key="1">
    <citation type="submission" date="2020-02" db="EMBL/GenBank/DDBJ databases">
        <authorList>
            <person name="Meier V. D."/>
        </authorList>
    </citation>
    <scope>NUCLEOTIDE SEQUENCE</scope>
    <source>
        <strain evidence="2">AVDCRST_MAG08</strain>
    </source>
</reference>
<organism evidence="2">
    <name type="scientific">uncultured Acetobacteraceae bacterium</name>
    <dbReference type="NCBI Taxonomy" id="169975"/>
    <lineage>
        <taxon>Bacteria</taxon>
        <taxon>Pseudomonadati</taxon>
        <taxon>Pseudomonadota</taxon>
        <taxon>Alphaproteobacteria</taxon>
        <taxon>Acetobacterales</taxon>
        <taxon>Acetobacteraceae</taxon>
        <taxon>environmental samples</taxon>
    </lineage>
</organism>
<feature type="non-terminal residue" evidence="2">
    <location>
        <position position="1"/>
    </location>
</feature>
<feature type="non-terminal residue" evidence="2">
    <location>
        <position position="159"/>
    </location>
</feature>
<evidence type="ECO:0000256" key="1">
    <source>
        <dbReference type="SAM" id="MobiDB-lite"/>
    </source>
</evidence>
<dbReference type="EMBL" id="CADCTG010000069">
    <property type="protein sequence ID" value="CAA9221379.1"/>
    <property type="molecule type" value="Genomic_DNA"/>
</dbReference>
<name>A0A6J4HG41_9PROT</name>
<dbReference type="AlphaFoldDB" id="A0A6J4HG41"/>
<protein>
    <submittedName>
        <fullName evidence="2">Mobile element protein</fullName>
    </submittedName>
</protein>
<accession>A0A6J4HG41</accession>
<gene>
    <name evidence="2" type="ORF">AVDCRST_MAG08-601</name>
</gene>
<feature type="compositionally biased region" description="Low complexity" evidence="1">
    <location>
        <begin position="79"/>
        <end position="100"/>
    </location>
</feature>
<sequence>GRDLHPSEGALDLPVSRGGQPRADHRFPALGHAGRGGGEALFPQGVRPAAHGQPAHDHGGQEPRMPARGRGDEARRRALAFLPTTPVQVPQQPRRAGPPACETSGQARARLRRLPDGATYAGRLRGHGDGQEGAGSKDRRRRHAGPSHLHRRSVPDRRL</sequence>
<feature type="region of interest" description="Disordered" evidence="1">
    <location>
        <begin position="1"/>
        <end position="159"/>
    </location>
</feature>
<feature type="compositionally biased region" description="Basic residues" evidence="1">
    <location>
        <begin position="138"/>
        <end position="152"/>
    </location>
</feature>